<dbReference type="PIRSF" id="PIRSF004982">
    <property type="entry name" value="SlP"/>
    <property type="match status" value="1"/>
</dbReference>
<accession>A0A7V8JKL6</accession>
<dbReference type="PANTHER" id="PTHR37530">
    <property type="entry name" value="OUTER MEMBRANE PROTEIN SLP"/>
    <property type="match status" value="1"/>
</dbReference>
<keyword evidence="1" id="KW-0732">Signal</keyword>
<organism evidence="2 3">
    <name type="scientific">Stenotrophomonas maltophilia</name>
    <name type="common">Pseudomonas maltophilia</name>
    <name type="synonym">Xanthomonas maltophilia</name>
    <dbReference type="NCBI Taxonomy" id="40324"/>
    <lineage>
        <taxon>Bacteria</taxon>
        <taxon>Pseudomonadati</taxon>
        <taxon>Pseudomonadota</taxon>
        <taxon>Gammaproteobacteria</taxon>
        <taxon>Lysobacterales</taxon>
        <taxon>Lysobacteraceae</taxon>
        <taxon>Stenotrophomonas</taxon>
        <taxon>Stenotrophomonas maltophilia group</taxon>
    </lineage>
</organism>
<dbReference type="GO" id="GO:0019867">
    <property type="term" value="C:outer membrane"/>
    <property type="evidence" value="ECO:0007669"/>
    <property type="project" value="InterPro"/>
</dbReference>
<sequence>MKTKFLLIAAASLALAACATAPKPLQGQFSMVSPRDAVPTQQVGTPVRWGGRIIETKPGQGETCFQLISRPLNASGRPTTSSSDVSDGRFTACRAGFYDPAVFEAGRDVTFIGKIAGYENTRIGDYDYRLPKLAADVIYLWPEQRQVDVVPYPYGPWGPGPWGPGPWGYRGWGWW</sequence>
<protein>
    <submittedName>
        <fullName evidence="2">Outer membrane protein slp</fullName>
    </submittedName>
</protein>
<name>A0A7V8JKL6_STEMA</name>
<reference evidence="3" key="1">
    <citation type="journal article" date="2020" name="MBio">
        <title>Horizontal gene transfer to a defensive symbiont with a reduced genome amongst a multipartite beetle microbiome.</title>
        <authorList>
            <person name="Waterworth S.C."/>
            <person name="Florez L.V."/>
            <person name="Rees E.R."/>
            <person name="Hertweck C."/>
            <person name="Kaltenpoth M."/>
            <person name="Kwan J.C."/>
        </authorList>
    </citation>
    <scope>NUCLEOTIDE SEQUENCE [LARGE SCALE GENOMIC DNA]</scope>
</reference>
<dbReference type="AlphaFoldDB" id="A0A7V8JKL6"/>
<dbReference type="PANTHER" id="PTHR37530:SF1">
    <property type="entry name" value="OUTER MEMBRANE PROTEIN SLP"/>
    <property type="match status" value="1"/>
</dbReference>
<evidence type="ECO:0000313" key="3">
    <source>
        <dbReference type="Proteomes" id="UP000487117"/>
    </source>
</evidence>
<evidence type="ECO:0000313" key="2">
    <source>
        <dbReference type="EMBL" id="KAF1013756.1"/>
    </source>
</evidence>
<evidence type="ECO:0000256" key="1">
    <source>
        <dbReference type="SAM" id="SignalP"/>
    </source>
</evidence>
<dbReference type="Proteomes" id="UP000487117">
    <property type="component" value="Unassembled WGS sequence"/>
</dbReference>
<dbReference type="InterPro" id="IPR004658">
    <property type="entry name" value="OMP_Slp"/>
</dbReference>
<feature type="chain" id="PRO_5031277582" evidence="1">
    <location>
        <begin position="22"/>
        <end position="175"/>
    </location>
</feature>
<comment type="caution">
    <text evidence="2">The sequence shown here is derived from an EMBL/GenBank/DDBJ whole genome shotgun (WGS) entry which is preliminary data.</text>
</comment>
<dbReference type="PROSITE" id="PS51257">
    <property type="entry name" value="PROKAR_LIPOPROTEIN"/>
    <property type="match status" value="1"/>
</dbReference>
<proteinExistence type="predicted"/>
<dbReference type="Pfam" id="PF03843">
    <property type="entry name" value="Slp"/>
    <property type="match status" value="1"/>
</dbReference>
<feature type="signal peptide" evidence="1">
    <location>
        <begin position="1"/>
        <end position="21"/>
    </location>
</feature>
<gene>
    <name evidence="2" type="primary">slp</name>
    <name evidence="2" type="ORF">GAK31_02762</name>
</gene>
<dbReference type="EMBL" id="WNDS01000004">
    <property type="protein sequence ID" value="KAF1013756.1"/>
    <property type="molecule type" value="Genomic_DNA"/>
</dbReference>